<keyword evidence="1" id="KW-1133">Transmembrane helix</keyword>
<gene>
    <name evidence="2" type="ORF">VTAP4600_B0757</name>
</gene>
<proteinExistence type="predicted"/>
<keyword evidence="3" id="KW-1185">Reference proteome</keyword>
<reference evidence="2 3" key="1">
    <citation type="submission" date="2017-10" db="EMBL/GenBank/DDBJ databases">
        <authorList>
            <person name="Banno H."/>
            <person name="Chua N.-H."/>
        </authorList>
    </citation>
    <scope>NUCLEOTIDE SEQUENCE [LARGE SCALE GENOMIC DNA]</scope>
    <source>
        <strain evidence="2">Vibrio tapetis CECT4600</strain>
    </source>
</reference>
<protein>
    <submittedName>
        <fullName evidence="2">Methyl-accepting chemotaxis protein</fullName>
    </submittedName>
</protein>
<dbReference type="Gene3D" id="3.30.450.20">
    <property type="entry name" value="PAS domain"/>
    <property type="match status" value="1"/>
</dbReference>
<sequence length="457" mass="49595">MKIATKIIAACALLCALGVIVSGAFVAWRASNLSEQALYERASSQLISIREMKKAEIVRYFGAIEDQIRTLAATPSTQDALHQFTESYANYPLNMVSDSDVGKLKTYYSSQFGQTYRSSNSGSSADELSRFNRLDDIGRAIQARYIGVNPNGLGNKHKLDSDQLGNDYDRAHNVYHPSLREFLESFGYYDIFMVDNDGNVVYSVFKELDFATNLNSGAYSNSGLGKAFQGSSQQSKGHVSLIDFEPYFPSYEAAASFMSTPVYQGSQRIGVLIFQMPIDAINAIMTNNKKWKEAGLGSSGETYLVGQDTLLRSQSRFLLQDKAAYLKALQEAGVSKVTIDQIDSKDSAIGRQPIDTTGSRAALNGQTGIDVIQDYRGVAVLSAFAPIKIAGLSWGLLSEIDKDEALEDVASLNQAVFMSVALSSVLLVSLAGFAAYFVGASIARPIKLATSKVGLIS</sequence>
<dbReference type="OrthoDB" id="9806704at2"/>
<accession>A0A2N8ZKC9</accession>
<name>A0A2N8ZKC9_9VIBR</name>
<keyword evidence="1" id="KW-0472">Membrane</keyword>
<evidence type="ECO:0000313" key="3">
    <source>
        <dbReference type="Proteomes" id="UP000235828"/>
    </source>
</evidence>
<feature type="transmembrane region" description="Helical" evidence="1">
    <location>
        <begin position="416"/>
        <end position="438"/>
    </location>
</feature>
<evidence type="ECO:0000256" key="1">
    <source>
        <dbReference type="SAM" id="Phobius"/>
    </source>
</evidence>
<dbReference type="EMBL" id="LT960612">
    <property type="protein sequence ID" value="SON52368.1"/>
    <property type="molecule type" value="Genomic_DNA"/>
</dbReference>
<keyword evidence="1" id="KW-0812">Transmembrane</keyword>
<dbReference type="KEGG" id="vta:B0757"/>
<dbReference type="Proteomes" id="UP000235828">
    <property type="component" value="Chromosome B"/>
</dbReference>
<evidence type="ECO:0000313" key="2">
    <source>
        <dbReference type="EMBL" id="SON52368.1"/>
    </source>
</evidence>
<organism evidence="2 3">
    <name type="scientific">Vibrio tapetis subsp. tapetis</name>
    <dbReference type="NCBI Taxonomy" id="1671868"/>
    <lineage>
        <taxon>Bacteria</taxon>
        <taxon>Pseudomonadati</taxon>
        <taxon>Pseudomonadota</taxon>
        <taxon>Gammaproteobacteria</taxon>
        <taxon>Vibrionales</taxon>
        <taxon>Vibrionaceae</taxon>
        <taxon>Vibrio</taxon>
    </lineage>
</organism>
<dbReference type="AlphaFoldDB" id="A0A2N8ZKC9"/>